<evidence type="ECO:0000256" key="7">
    <source>
        <dbReference type="SAM" id="Phobius"/>
    </source>
</evidence>
<dbReference type="GO" id="GO:0008360">
    <property type="term" value="P:regulation of cell shape"/>
    <property type="evidence" value="ECO:0007669"/>
    <property type="project" value="UniProtKB-KW"/>
</dbReference>
<keyword evidence="6 7" id="KW-0472">Membrane</keyword>
<feature type="transmembrane region" description="Helical" evidence="7">
    <location>
        <begin position="139"/>
        <end position="163"/>
    </location>
</feature>
<sequence length="179" mass="18775">MNRATSLRLALIIVVAVVLQVSIISNLRVAGLHPEIIWLLPIFAGLVAGSEPGAITGFASGIALDCIQPTPFGLTALVATLLGFSIGLFAERSGMSAEGAAWWVTPALGGGLSALAILVYGLLGFIFGQDQFASVNYVILIPLVGVFAAIISIPGWVVVLWAFGEQKTRRRVTTEVSGW</sequence>
<dbReference type="EMBL" id="CAFBPM010000020">
    <property type="protein sequence ID" value="CAB5030356.1"/>
    <property type="molecule type" value="Genomic_DNA"/>
</dbReference>
<evidence type="ECO:0000256" key="4">
    <source>
        <dbReference type="ARBA" id="ARBA00022960"/>
    </source>
</evidence>
<proteinExistence type="predicted"/>
<keyword evidence="2" id="KW-1003">Cell membrane</keyword>
<dbReference type="EMBL" id="CAFBLT010000001">
    <property type="protein sequence ID" value="CAB4861694.1"/>
    <property type="molecule type" value="Genomic_DNA"/>
</dbReference>
<evidence type="ECO:0000313" key="10">
    <source>
        <dbReference type="EMBL" id="CAB5030356.1"/>
    </source>
</evidence>
<keyword evidence="4" id="KW-0133">Cell shape</keyword>
<dbReference type="GO" id="GO:0005886">
    <property type="term" value="C:plasma membrane"/>
    <property type="evidence" value="ECO:0007669"/>
    <property type="project" value="UniProtKB-SubCell"/>
</dbReference>
<dbReference type="InterPro" id="IPR007227">
    <property type="entry name" value="Cell_shape_determining_MreD"/>
</dbReference>
<evidence type="ECO:0000256" key="5">
    <source>
        <dbReference type="ARBA" id="ARBA00022989"/>
    </source>
</evidence>
<dbReference type="EMBL" id="CAFABE010000033">
    <property type="protein sequence ID" value="CAB4827509.1"/>
    <property type="molecule type" value="Genomic_DNA"/>
</dbReference>
<dbReference type="Pfam" id="PF04093">
    <property type="entry name" value="MreD"/>
    <property type="match status" value="1"/>
</dbReference>
<keyword evidence="3 7" id="KW-0812">Transmembrane</keyword>
<keyword evidence="5 7" id="KW-1133">Transmembrane helix</keyword>
<protein>
    <submittedName>
        <fullName evidence="9">Unannotated protein</fullName>
    </submittedName>
</protein>
<evidence type="ECO:0000313" key="8">
    <source>
        <dbReference type="EMBL" id="CAB4827509.1"/>
    </source>
</evidence>
<feature type="transmembrane region" description="Helical" evidence="7">
    <location>
        <begin position="102"/>
        <end position="127"/>
    </location>
</feature>
<feature type="transmembrane region" description="Helical" evidence="7">
    <location>
        <begin position="6"/>
        <end position="24"/>
    </location>
</feature>
<organism evidence="9">
    <name type="scientific">freshwater metagenome</name>
    <dbReference type="NCBI Taxonomy" id="449393"/>
    <lineage>
        <taxon>unclassified sequences</taxon>
        <taxon>metagenomes</taxon>
        <taxon>ecological metagenomes</taxon>
    </lineage>
</organism>
<name>A0A6J7CYL2_9ZZZZ</name>
<evidence type="ECO:0000256" key="3">
    <source>
        <dbReference type="ARBA" id="ARBA00022692"/>
    </source>
</evidence>
<evidence type="ECO:0000256" key="2">
    <source>
        <dbReference type="ARBA" id="ARBA00022475"/>
    </source>
</evidence>
<accession>A0A6J7CYL2</accession>
<feature type="transmembrane region" description="Helical" evidence="7">
    <location>
        <begin position="71"/>
        <end position="90"/>
    </location>
</feature>
<comment type="subcellular location">
    <subcellularLocation>
        <location evidence="1">Cell membrane</location>
        <topology evidence="1">Multi-pass membrane protein</topology>
    </subcellularLocation>
</comment>
<reference evidence="9" key="1">
    <citation type="submission" date="2020-05" db="EMBL/GenBank/DDBJ databases">
        <authorList>
            <person name="Chiriac C."/>
            <person name="Salcher M."/>
            <person name="Ghai R."/>
            <person name="Kavagutti S V."/>
        </authorList>
    </citation>
    <scope>NUCLEOTIDE SEQUENCE</scope>
</reference>
<evidence type="ECO:0000256" key="6">
    <source>
        <dbReference type="ARBA" id="ARBA00023136"/>
    </source>
</evidence>
<evidence type="ECO:0000313" key="9">
    <source>
        <dbReference type="EMBL" id="CAB4861694.1"/>
    </source>
</evidence>
<dbReference type="AlphaFoldDB" id="A0A6J7CYL2"/>
<evidence type="ECO:0000256" key="1">
    <source>
        <dbReference type="ARBA" id="ARBA00004651"/>
    </source>
</evidence>
<gene>
    <name evidence="8" type="ORF">UFOPK3164_00857</name>
    <name evidence="9" type="ORF">UFOPK3427_00227</name>
    <name evidence="10" type="ORF">UFOPK4112_01578</name>
</gene>